<dbReference type="AlphaFoldDB" id="A0A0A9AR56"/>
<name>A0A0A9AR56_ARUDO</name>
<dbReference type="EMBL" id="GBRH01245537">
    <property type="protein sequence ID" value="JAD52358.1"/>
    <property type="molecule type" value="Transcribed_RNA"/>
</dbReference>
<proteinExistence type="predicted"/>
<protein>
    <submittedName>
        <fullName evidence="1">Uncharacterized protein</fullName>
    </submittedName>
</protein>
<accession>A0A0A9AR56</accession>
<organism evidence="1">
    <name type="scientific">Arundo donax</name>
    <name type="common">Giant reed</name>
    <name type="synonym">Donax arundinaceus</name>
    <dbReference type="NCBI Taxonomy" id="35708"/>
    <lineage>
        <taxon>Eukaryota</taxon>
        <taxon>Viridiplantae</taxon>
        <taxon>Streptophyta</taxon>
        <taxon>Embryophyta</taxon>
        <taxon>Tracheophyta</taxon>
        <taxon>Spermatophyta</taxon>
        <taxon>Magnoliopsida</taxon>
        <taxon>Liliopsida</taxon>
        <taxon>Poales</taxon>
        <taxon>Poaceae</taxon>
        <taxon>PACMAD clade</taxon>
        <taxon>Arundinoideae</taxon>
        <taxon>Arundineae</taxon>
        <taxon>Arundo</taxon>
    </lineage>
</organism>
<sequence length="34" mass="3767">MSVTLEICCLDSSLLLLTEKRIARRSVGLCILTD</sequence>
<reference evidence="1" key="2">
    <citation type="journal article" date="2015" name="Data Brief">
        <title>Shoot transcriptome of the giant reed, Arundo donax.</title>
        <authorList>
            <person name="Barrero R.A."/>
            <person name="Guerrero F.D."/>
            <person name="Moolhuijzen P."/>
            <person name="Goolsby J.A."/>
            <person name="Tidwell J."/>
            <person name="Bellgard S.E."/>
            <person name="Bellgard M.I."/>
        </authorList>
    </citation>
    <scope>NUCLEOTIDE SEQUENCE</scope>
    <source>
        <tissue evidence="1">Shoot tissue taken approximately 20 cm above the soil surface</tissue>
    </source>
</reference>
<evidence type="ECO:0000313" key="1">
    <source>
        <dbReference type="EMBL" id="JAD52358.1"/>
    </source>
</evidence>
<reference evidence="1" key="1">
    <citation type="submission" date="2014-09" db="EMBL/GenBank/DDBJ databases">
        <authorList>
            <person name="Magalhaes I.L.F."/>
            <person name="Oliveira U."/>
            <person name="Santos F.R."/>
            <person name="Vidigal T.H.D.A."/>
            <person name="Brescovit A.D."/>
            <person name="Santos A.J."/>
        </authorList>
    </citation>
    <scope>NUCLEOTIDE SEQUENCE</scope>
    <source>
        <tissue evidence="1">Shoot tissue taken approximately 20 cm above the soil surface</tissue>
    </source>
</reference>